<evidence type="ECO:0000256" key="1">
    <source>
        <dbReference type="SAM" id="Coils"/>
    </source>
</evidence>
<dbReference type="KEGG" id="vg:40073072"/>
<protein>
    <submittedName>
        <fullName evidence="2">ATP-dependent chaperone</fullName>
    </submittedName>
</protein>
<organism evidence="2 3">
    <name type="scientific">Klebsiella phage vB_Kpn_IME260</name>
    <dbReference type="NCBI Taxonomy" id="1912318"/>
    <lineage>
        <taxon>Viruses</taxon>
        <taxon>Duplodnaviria</taxon>
        <taxon>Heunggongvirae</taxon>
        <taxon>Uroviricota</taxon>
        <taxon>Caudoviricetes</taxon>
        <taxon>Demerecviridae</taxon>
        <taxon>Sugarlandvirus</taxon>
        <taxon>Sugarlandvirus IME260</taxon>
    </lineage>
</organism>
<dbReference type="OrthoDB" id="31664at10239"/>
<sequence>MYTRPTNGNSAVVRLMIVQDNLSNNIESLDRRIEEYRTEMLALMREREAKIEEQLEVCEAIDRLVDGTAVFMAEAPAEPTFTPVAPADMQYAILPFHLEEEDGDGPSLEDVVRFLLASGFPNGGR</sequence>
<dbReference type="RefSeq" id="YP_009597441.1">
    <property type="nucleotide sequence ID" value="NC_041899.1"/>
</dbReference>
<evidence type="ECO:0000313" key="2">
    <source>
        <dbReference type="EMBL" id="APT41108.1"/>
    </source>
</evidence>
<accession>A0A1L6Z529</accession>
<dbReference type="GeneID" id="40073072"/>
<evidence type="ECO:0000313" key="3">
    <source>
        <dbReference type="Proteomes" id="UP000225617"/>
    </source>
</evidence>
<keyword evidence="1" id="KW-0175">Coiled coil</keyword>
<dbReference type="Proteomes" id="UP000225617">
    <property type="component" value="Segment"/>
</dbReference>
<name>A0A1L6Z529_9CAUD</name>
<proteinExistence type="predicted"/>
<reference evidence="2" key="1">
    <citation type="submission" date="2017-01" db="EMBL/GenBank/DDBJ databases">
        <title>Complete Genome Sequence of two Novel Multi-drug resistant Klebsiella pneumoniae Phage vB_Kpn_IME260.</title>
        <authorList>
            <person name="Xing S."/>
            <person name="Pan X."/>
            <person name="Sun Q."/>
            <person name="Pei G."/>
            <person name="Mi Z."/>
            <person name="An X."/>
            <person name="Tong Y."/>
        </authorList>
    </citation>
    <scope>NUCLEOTIDE SEQUENCE [LARGE SCALE GENOMIC DNA]</scope>
</reference>
<feature type="coiled-coil region" evidence="1">
    <location>
        <begin position="19"/>
        <end position="53"/>
    </location>
</feature>
<dbReference type="EMBL" id="KX845404">
    <property type="protein sequence ID" value="APT41108.1"/>
    <property type="molecule type" value="Genomic_DNA"/>
</dbReference>
<keyword evidence="3" id="KW-1185">Reference proteome</keyword>